<dbReference type="InterPro" id="IPR004476">
    <property type="entry name" value="RNase_II/RNase_R"/>
</dbReference>
<dbReference type="HAMAP" id="MF_01895">
    <property type="entry name" value="RNase_R"/>
    <property type="match status" value="1"/>
</dbReference>
<dbReference type="InterPro" id="IPR012340">
    <property type="entry name" value="NA-bd_OB-fold"/>
</dbReference>
<comment type="subcellular location">
    <subcellularLocation>
        <location evidence="2 8">Cytoplasm</location>
    </subcellularLocation>
</comment>
<comment type="similarity">
    <text evidence="8">Belongs to the RNR ribonuclease family. RNase R subfamily.</text>
</comment>
<dbReference type="Pfam" id="PF00773">
    <property type="entry name" value="RNB"/>
    <property type="match status" value="1"/>
</dbReference>
<evidence type="ECO:0000256" key="2">
    <source>
        <dbReference type="ARBA" id="ARBA00004496"/>
    </source>
</evidence>
<dbReference type="KEGG" id="sri:SELR_03450"/>
<feature type="compositionally biased region" description="Basic and acidic residues" evidence="9">
    <location>
        <begin position="835"/>
        <end position="853"/>
    </location>
</feature>
<dbReference type="Proteomes" id="UP000007887">
    <property type="component" value="Chromosome"/>
</dbReference>
<feature type="region of interest" description="Disordered" evidence="9">
    <location>
        <begin position="715"/>
        <end position="915"/>
    </location>
</feature>
<dbReference type="PATRIC" id="fig|927704.6.peg.356"/>
<evidence type="ECO:0000256" key="9">
    <source>
        <dbReference type="SAM" id="MobiDB-lite"/>
    </source>
</evidence>
<keyword evidence="7 8" id="KW-0694">RNA-binding</keyword>
<dbReference type="EC" id="3.1.13.1" evidence="8"/>
<evidence type="ECO:0000256" key="1">
    <source>
        <dbReference type="ARBA" id="ARBA00001849"/>
    </source>
</evidence>
<keyword evidence="6 8" id="KW-0269">Exonuclease</keyword>
<evidence type="ECO:0000313" key="12">
    <source>
        <dbReference type="Proteomes" id="UP000007887"/>
    </source>
</evidence>
<accession>I0GMR6</accession>
<reference evidence="11 12" key="1">
    <citation type="submission" date="2011-10" db="EMBL/GenBank/DDBJ databases">
        <title>Whole genome sequence of Selenomonas ruminantium subsp. lactilytica TAM6421.</title>
        <authorList>
            <person name="Oguchi A."/>
            <person name="Ankai A."/>
            <person name="Kaneko J."/>
            <person name="Yamada-Narita S."/>
            <person name="Fukui S."/>
            <person name="Takahashi M."/>
            <person name="Onodera T."/>
            <person name="Kojima S."/>
            <person name="Fushimi T."/>
            <person name="Abe N."/>
            <person name="Kamio Y."/>
            <person name="Yamazaki S."/>
            <person name="Fujita N."/>
        </authorList>
    </citation>
    <scope>NUCLEOTIDE SEQUENCE [LARGE SCALE GENOMIC DNA]</scope>
    <source>
        <strain evidence="12">NBRC 103574 / TAM6421</strain>
    </source>
</reference>
<dbReference type="NCBIfam" id="TIGR02063">
    <property type="entry name" value="RNase_R"/>
    <property type="match status" value="1"/>
</dbReference>
<dbReference type="PANTHER" id="PTHR23355">
    <property type="entry name" value="RIBONUCLEASE"/>
    <property type="match status" value="1"/>
</dbReference>
<dbReference type="OrthoDB" id="9764149at2"/>
<dbReference type="Pfam" id="PF08206">
    <property type="entry name" value="OB_RNB"/>
    <property type="match status" value="1"/>
</dbReference>
<comment type="catalytic activity">
    <reaction evidence="1 8">
        <text>Exonucleolytic cleavage in the 3'- to 5'-direction to yield nucleoside 5'-phosphates.</text>
        <dbReference type="EC" id="3.1.13.1"/>
    </reaction>
</comment>
<gene>
    <name evidence="8 11" type="primary">rnr</name>
    <name evidence="11" type="ordered locus">SELR_03450</name>
</gene>
<comment type="function">
    <text evidence="8">3'-5' exoribonuclease that releases 5'-nucleoside monophosphates and is involved in maturation of structured RNAs.</text>
</comment>
<dbReference type="InterPro" id="IPR003029">
    <property type="entry name" value="S1_domain"/>
</dbReference>
<feature type="compositionally biased region" description="Basic and acidic residues" evidence="9">
    <location>
        <begin position="806"/>
        <end position="825"/>
    </location>
</feature>
<dbReference type="SMART" id="SM00955">
    <property type="entry name" value="RNB"/>
    <property type="match status" value="1"/>
</dbReference>
<evidence type="ECO:0000256" key="8">
    <source>
        <dbReference type="HAMAP-Rule" id="MF_01895"/>
    </source>
</evidence>
<dbReference type="SMART" id="SM00357">
    <property type="entry name" value="CSP"/>
    <property type="match status" value="2"/>
</dbReference>
<feature type="compositionally biased region" description="Basic residues" evidence="9">
    <location>
        <begin position="894"/>
        <end position="905"/>
    </location>
</feature>
<protein>
    <recommendedName>
        <fullName evidence="8">Ribonuclease R</fullName>
        <shortName evidence="8">RNase R</shortName>
        <ecNumber evidence="8">3.1.13.1</ecNumber>
    </recommendedName>
</protein>
<evidence type="ECO:0000256" key="6">
    <source>
        <dbReference type="ARBA" id="ARBA00022839"/>
    </source>
</evidence>
<feature type="compositionally biased region" description="Basic residues" evidence="9">
    <location>
        <begin position="772"/>
        <end position="784"/>
    </location>
</feature>
<dbReference type="InterPro" id="IPR040476">
    <property type="entry name" value="CSD2"/>
</dbReference>
<name>I0GMR6_SELRL</name>
<keyword evidence="5 8" id="KW-0378">Hydrolase</keyword>
<proteinExistence type="inferred from homology"/>
<feature type="compositionally biased region" description="Acidic residues" evidence="9">
    <location>
        <begin position="749"/>
        <end position="762"/>
    </location>
</feature>
<dbReference type="SMART" id="SM00316">
    <property type="entry name" value="S1"/>
    <property type="match status" value="1"/>
</dbReference>
<dbReference type="InterPro" id="IPR011129">
    <property type="entry name" value="CSD"/>
</dbReference>
<keyword evidence="4 8" id="KW-0540">Nuclease</keyword>
<dbReference type="PROSITE" id="PS50126">
    <property type="entry name" value="S1"/>
    <property type="match status" value="1"/>
</dbReference>
<dbReference type="AlphaFoldDB" id="I0GMR6"/>
<keyword evidence="3 8" id="KW-0963">Cytoplasm</keyword>
<evidence type="ECO:0000256" key="3">
    <source>
        <dbReference type="ARBA" id="ARBA00022490"/>
    </source>
</evidence>
<dbReference type="InterPro" id="IPR050180">
    <property type="entry name" value="RNR_Ribonuclease"/>
</dbReference>
<feature type="domain" description="S1 motif" evidence="10">
    <location>
        <begin position="629"/>
        <end position="709"/>
    </location>
</feature>
<evidence type="ECO:0000256" key="7">
    <source>
        <dbReference type="ARBA" id="ARBA00022884"/>
    </source>
</evidence>
<dbReference type="eggNOG" id="COG0557">
    <property type="taxonomic scope" value="Bacteria"/>
</dbReference>
<evidence type="ECO:0000313" key="11">
    <source>
        <dbReference type="EMBL" id="BAL82053.1"/>
    </source>
</evidence>
<dbReference type="Gene3D" id="2.40.50.140">
    <property type="entry name" value="Nucleic acid-binding proteins"/>
    <property type="match status" value="3"/>
</dbReference>
<dbReference type="InterPro" id="IPR013223">
    <property type="entry name" value="RNase_B_OB_dom"/>
</dbReference>
<evidence type="ECO:0000259" key="10">
    <source>
        <dbReference type="PROSITE" id="PS50126"/>
    </source>
</evidence>
<dbReference type="Pfam" id="PF17876">
    <property type="entry name" value="CSD2"/>
    <property type="match status" value="1"/>
</dbReference>
<dbReference type="PROSITE" id="PS01175">
    <property type="entry name" value="RIBONUCLEASE_II"/>
    <property type="match status" value="1"/>
</dbReference>
<dbReference type="InterPro" id="IPR022966">
    <property type="entry name" value="RNase_II/R_CS"/>
</dbReference>
<feature type="compositionally biased region" description="Basic and acidic residues" evidence="9">
    <location>
        <begin position="720"/>
        <end position="735"/>
    </location>
</feature>
<dbReference type="EMBL" id="AP012292">
    <property type="protein sequence ID" value="BAL82053.1"/>
    <property type="molecule type" value="Genomic_DNA"/>
</dbReference>
<evidence type="ECO:0000256" key="4">
    <source>
        <dbReference type="ARBA" id="ARBA00022722"/>
    </source>
</evidence>
<dbReference type="CDD" id="cd04471">
    <property type="entry name" value="S1_RNase_R"/>
    <property type="match status" value="1"/>
</dbReference>
<dbReference type="Pfam" id="PF00575">
    <property type="entry name" value="S1"/>
    <property type="match status" value="1"/>
</dbReference>
<dbReference type="HOGENOM" id="CLU_002333_6_1_9"/>
<dbReference type="GO" id="GO:0006402">
    <property type="term" value="P:mRNA catabolic process"/>
    <property type="evidence" value="ECO:0007669"/>
    <property type="project" value="TreeGrafter"/>
</dbReference>
<evidence type="ECO:0000256" key="5">
    <source>
        <dbReference type="ARBA" id="ARBA00022801"/>
    </source>
</evidence>
<feature type="compositionally biased region" description="Basic and acidic residues" evidence="9">
    <location>
        <begin position="871"/>
        <end position="893"/>
    </location>
</feature>
<dbReference type="GO" id="GO:0005829">
    <property type="term" value="C:cytosol"/>
    <property type="evidence" value="ECO:0007669"/>
    <property type="project" value="TreeGrafter"/>
</dbReference>
<sequence length="915" mass="103375">MDLKERILAYMREAAYKPLAAEDLGEEMGLTDEELVDFEAALDELEAEGVIIRNRSDLYGVPSRMHLAVGRLSMTAKGFGFLIPDVRETEEETDVFIPANAVGSAMHGDRVVARVSPAQEEGRSREGEIIRILEHANEKIVGTFERSKTFGFVTPDNTKLTQDIFVAKKFFKGAKTGSKVVVKITKWPSGRRSAEGEVIEVLGKVGDPGVDVLSVMRQYELSESFPEDVQAEADAIEQEPAPEEYRGRADRRDLPIVTVDGEDSKDLDDGVFARKNPDGSYFLGVYIADVSHYVRENAPLDREAYARGTSVYLVDRVIPMLPKELSNGICSLNAGVDRLSMACEMQISPEGEVVSYEILPTVIHVYRRLTYNIVNKVLVGKEEPFLSDNHDILSMLETLAELRGVLKGKRHRRGSIDFDLPEIKVKLDENGHPVALIKREGSLAESIIEECMLAANETVAKHMDTKNLPFMYRVHEQPSEEKIERLNNLLAAFGLYVKRDEAGQIKSMDVQKVLEKVEGRPEERIISTVSLRSMQQARYSELSLGHFGLAARYYTHFTSPIRRYPDLIVHRLLRETFATGSIPAERQVKLKTMLPEIADHTSQRERVAIEAERETTDMKKIEYMAQFVGEEFTGVISGVTAFGIFVELDNGVEGLVHVSTMTNDYYEYVEEQYAMIGERTRAQYRLGDEVEVILVRANVEERNLDFVLKDNGQYVPEQPAAKKNDGRKGKGERKPKAPRPKKVNKPLLEDELIAEPMLTEEESQQKEQQGHSQHKRRRNHKKRGASGEKLSQTENQEKRQPKERKGRNDKNRRPGKAERADKESRIGSGSFRGGNGDRGRNREERRSDREVGYHRVYVTGLNSAVWPDPPGYHEKKEREMAAAAAKAEKEKAQKSKGRRRPRPHRKTEGGTGNSK</sequence>
<dbReference type="InterPro" id="IPR001900">
    <property type="entry name" value="RNase_II/R"/>
</dbReference>
<dbReference type="SUPFAM" id="SSF50249">
    <property type="entry name" value="Nucleic acid-binding proteins"/>
    <property type="match status" value="3"/>
</dbReference>
<dbReference type="PANTHER" id="PTHR23355:SF9">
    <property type="entry name" value="DIS3-LIKE EXONUCLEASE 2"/>
    <property type="match status" value="1"/>
</dbReference>
<dbReference type="RefSeq" id="WP_014423498.1">
    <property type="nucleotide sequence ID" value="NC_017068.1"/>
</dbReference>
<dbReference type="GO" id="GO:0008859">
    <property type="term" value="F:exoribonuclease II activity"/>
    <property type="evidence" value="ECO:0007669"/>
    <property type="project" value="UniProtKB-UniRule"/>
</dbReference>
<dbReference type="NCBIfam" id="TIGR00358">
    <property type="entry name" value="3_prime_RNase"/>
    <property type="match status" value="1"/>
</dbReference>
<dbReference type="InterPro" id="IPR011805">
    <property type="entry name" value="RNase_R"/>
</dbReference>
<dbReference type="GO" id="GO:0003723">
    <property type="term" value="F:RNA binding"/>
    <property type="evidence" value="ECO:0007669"/>
    <property type="project" value="UniProtKB-UniRule"/>
</dbReference>
<organism evidence="11 12">
    <name type="scientific">Selenomonas ruminantium subsp. lactilytica (strain NBRC 103574 / TAM6421)</name>
    <dbReference type="NCBI Taxonomy" id="927704"/>
    <lineage>
        <taxon>Bacteria</taxon>
        <taxon>Bacillati</taxon>
        <taxon>Bacillota</taxon>
        <taxon>Negativicutes</taxon>
        <taxon>Selenomonadales</taxon>
        <taxon>Selenomonadaceae</taxon>
        <taxon>Selenomonas</taxon>
    </lineage>
</organism>